<name>A0ABV0F1Q0_9ENTE</name>
<sequence>MPIINRNSQIQDKEIREVSTKESEKLSPIGKYKRYKKEQKLKFLEKKMYFSSNDDKTDEQEKRNSIFIRKLYGIAIVLAILVILYKFVLN</sequence>
<keyword evidence="3" id="KW-1185">Reference proteome</keyword>
<dbReference type="Proteomes" id="UP001429357">
    <property type="component" value="Unassembled WGS sequence"/>
</dbReference>
<gene>
    <name evidence="2" type="ORF">BAU18_001576</name>
</gene>
<evidence type="ECO:0000256" key="1">
    <source>
        <dbReference type="SAM" id="Phobius"/>
    </source>
</evidence>
<organism evidence="2 3">
    <name type="scientific">Enterococcus diestrammenae</name>
    <dbReference type="NCBI Taxonomy" id="1155073"/>
    <lineage>
        <taxon>Bacteria</taxon>
        <taxon>Bacillati</taxon>
        <taxon>Bacillota</taxon>
        <taxon>Bacilli</taxon>
        <taxon>Lactobacillales</taxon>
        <taxon>Enterococcaceae</taxon>
        <taxon>Enterococcus</taxon>
    </lineage>
</organism>
<comment type="caution">
    <text evidence="2">The sequence shown here is derived from an EMBL/GenBank/DDBJ whole genome shotgun (WGS) entry which is preliminary data.</text>
</comment>
<reference evidence="3" key="1">
    <citation type="submission" date="2016-06" db="EMBL/GenBank/DDBJ databases">
        <title>Four novel species of enterococci isolated from chicken manure.</title>
        <authorList>
            <person name="Van Tyne D."/>
        </authorList>
    </citation>
    <scope>NUCLEOTIDE SEQUENCE [LARGE SCALE GENOMIC DNA]</scope>
    <source>
        <strain evidence="3">JM9A</strain>
    </source>
</reference>
<feature type="transmembrane region" description="Helical" evidence="1">
    <location>
        <begin position="71"/>
        <end position="88"/>
    </location>
</feature>
<accession>A0ABV0F1Q0</accession>
<keyword evidence="1" id="KW-0472">Membrane</keyword>
<evidence type="ECO:0000313" key="2">
    <source>
        <dbReference type="EMBL" id="MEO1781983.1"/>
    </source>
</evidence>
<evidence type="ECO:0000313" key="3">
    <source>
        <dbReference type="Proteomes" id="UP001429357"/>
    </source>
</evidence>
<dbReference type="RefSeq" id="WP_161869268.1">
    <property type="nucleotide sequence ID" value="NZ_MAEI02000001.1"/>
</dbReference>
<protein>
    <submittedName>
        <fullName evidence="2">Uncharacterized protein</fullName>
    </submittedName>
</protein>
<proteinExistence type="predicted"/>
<dbReference type="EMBL" id="MAEI02000001">
    <property type="protein sequence ID" value="MEO1781983.1"/>
    <property type="molecule type" value="Genomic_DNA"/>
</dbReference>
<reference evidence="2 3" key="2">
    <citation type="submission" date="2024-02" db="EMBL/GenBank/DDBJ databases">
        <title>The Genome Sequence of Enterococcus diestrammenae JM9A.</title>
        <authorList>
            <person name="Earl A."/>
            <person name="Manson A."/>
            <person name="Gilmore M."/>
            <person name="Sanders J."/>
            <person name="Shea T."/>
            <person name="Howe W."/>
            <person name="Livny J."/>
            <person name="Cuomo C."/>
            <person name="Neafsey D."/>
            <person name="Birren B."/>
        </authorList>
    </citation>
    <scope>NUCLEOTIDE SEQUENCE [LARGE SCALE GENOMIC DNA]</scope>
    <source>
        <strain evidence="2 3">JM9A</strain>
    </source>
</reference>
<keyword evidence="1" id="KW-1133">Transmembrane helix</keyword>
<keyword evidence="1" id="KW-0812">Transmembrane</keyword>